<dbReference type="EMBL" id="CM055107">
    <property type="protein sequence ID" value="KAJ7528233.1"/>
    <property type="molecule type" value="Genomic_DNA"/>
</dbReference>
<evidence type="ECO:0000313" key="1">
    <source>
        <dbReference type="EMBL" id="KAJ7528233.1"/>
    </source>
</evidence>
<keyword evidence="2" id="KW-1185">Reference proteome</keyword>
<name>A0ACC2BEU8_DIPCM</name>
<proteinExistence type="predicted"/>
<organism evidence="1 2">
    <name type="scientific">Diphasiastrum complanatum</name>
    <name type="common">Issler's clubmoss</name>
    <name type="synonym">Lycopodium complanatum</name>
    <dbReference type="NCBI Taxonomy" id="34168"/>
    <lineage>
        <taxon>Eukaryota</taxon>
        <taxon>Viridiplantae</taxon>
        <taxon>Streptophyta</taxon>
        <taxon>Embryophyta</taxon>
        <taxon>Tracheophyta</taxon>
        <taxon>Lycopodiopsida</taxon>
        <taxon>Lycopodiales</taxon>
        <taxon>Lycopodiaceae</taxon>
        <taxon>Lycopodioideae</taxon>
        <taxon>Diphasiastrum</taxon>
    </lineage>
</organism>
<comment type="caution">
    <text evidence="1">The sequence shown here is derived from an EMBL/GenBank/DDBJ whole genome shotgun (WGS) entry which is preliminary data.</text>
</comment>
<accession>A0ACC2BEU8</accession>
<protein>
    <submittedName>
        <fullName evidence="1">Uncharacterized protein</fullName>
    </submittedName>
</protein>
<dbReference type="Proteomes" id="UP001162992">
    <property type="component" value="Chromosome 16"/>
</dbReference>
<reference evidence="2" key="1">
    <citation type="journal article" date="2024" name="Proc. Natl. Acad. Sci. U.S.A.">
        <title>Extraordinary preservation of gene collinearity over three hundred million years revealed in homosporous lycophytes.</title>
        <authorList>
            <person name="Li C."/>
            <person name="Wickell D."/>
            <person name="Kuo L.Y."/>
            <person name="Chen X."/>
            <person name="Nie B."/>
            <person name="Liao X."/>
            <person name="Peng D."/>
            <person name="Ji J."/>
            <person name="Jenkins J."/>
            <person name="Williams M."/>
            <person name="Shu S."/>
            <person name="Plott C."/>
            <person name="Barry K."/>
            <person name="Rajasekar S."/>
            <person name="Grimwood J."/>
            <person name="Han X."/>
            <person name="Sun S."/>
            <person name="Hou Z."/>
            <person name="He W."/>
            <person name="Dai G."/>
            <person name="Sun C."/>
            <person name="Schmutz J."/>
            <person name="Leebens-Mack J.H."/>
            <person name="Li F.W."/>
            <person name="Wang L."/>
        </authorList>
    </citation>
    <scope>NUCLEOTIDE SEQUENCE [LARGE SCALE GENOMIC DNA]</scope>
    <source>
        <strain evidence="2">cv. PW_Plant_1</strain>
    </source>
</reference>
<gene>
    <name evidence="1" type="ORF">O6H91_16G090900</name>
</gene>
<evidence type="ECO:0000313" key="2">
    <source>
        <dbReference type="Proteomes" id="UP001162992"/>
    </source>
</evidence>
<sequence>MGHSERRGTSRIENISKHLRLSEGDWLHCGSECVAQQPFPPKNESCQARAWPHLRITCLEVVCQPCNPVSSSGKGDSLRADLHRNSKRHKSVHSRAKRSKSSSATGKRPIQLVVTLAAQKFLDSDEKPPNDT</sequence>